<feature type="region of interest" description="Disordered" evidence="2">
    <location>
        <begin position="176"/>
        <end position="311"/>
    </location>
</feature>
<dbReference type="KEGG" id="psco:LY89DRAFT_63392"/>
<dbReference type="InParanoid" id="A0A194X9C6"/>
<feature type="compositionally biased region" description="Polar residues" evidence="2">
    <location>
        <begin position="276"/>
        <end position="285"/>
    </location>
</feature>
<accession>A0A194X9C6</accession>
<dbReference type="AlphaFoldDB" id="A0A194X9C6"/>
<feature type="region of interest" description="Disordered" evidence="2">
    <location>
        <begin position="913"/>
        <end position="942"/>
    </location>
</feature>
<feature type="compositionally biased region" description="Polar residues" evidence="2">
    <location>
        <begin position="355"/>
        <end position="368"/>
    </location>
</feature>
<keyword evidence="1" id="KW-0175">Coiled coil</keyword>
<evidence type="ECO:0000256" key="1">
    <source>
        <dbReference type="SAM" id="Coils"/>
    </source>
</evidence>
<feature type="region of interest" description="Disordered" evidence="2">
    <location>
        <begin position="615"/>
        <end position="639"/>
    </location>
</feature>
<feature type="region of interest" description="Disordered" evidence="2">
    <location>
        <begin position="348"/>
        <end position="374"/>
    </location>
</feature>
<sequence>MLSSQALTLSKTSVTPGSLRALPTVLARSGGLPRRPRPYQQVRAFRIGLWSSYLDANFQKEFRRRQRMVKHKYIEALNRKLSWDRHLPMHLRHLRHSGLKSFMCSAWRGQDSRPGGRWVNSEDLEYMNERNTEKKERGIEDVEQNALNHLLDNHHKFIRAKARIFGPGWSTCHSTSWVSRPAQDSNTPPTNDMSDSSTVYGSEGFRKRFHVRDYQEEEQTEYEIDPITNRKVQKEPSQPTSDRSTSTDIPVKTFKGYRSQFKTFEPPNAPPRDTTPRSVSKQTTAQHRSSQPYSPSSHQPESFTTRPHDKEVDHLAKYDEKVGFMSGRQYDTAEMDIDYSHQQGLKRYDEKLSKKTPTNATTENTSPGQKHAQDGLEAYDEKVKNQVRQFFASPHEEIEQADPVKQAIDRYNSFKELDASRVVYPNKTNTEDKILEAKRDYEHSASRKAFMREQQADKLLKSIQNYEEIMSAERLKGHVMGPMGHQHLHPLLKAIREYEASMADKRTNPREAAANDRTDPLLRAIREYKGLVSRTGESNPATTKHLEMEAVDPLLSSIDEYEESVLQSGAQSSSHASTDECLKSYDAKVNYYQGPQTEDSSRRVWFSTRLDPAKAHSEALKDQTKARSSSVDETSTPKSWAHLPQRIRDLFAREAKSEAEVLDRAKDDVTEDISRLNALRTASDVQEPGEAEEEKTARRKALEHDFETAHMAEADANLSAERLRERTMLLKSDLDEARNVEVVKELKPTGTPKKMTGNFVRDFPEEFQTAWTASEESSGGLTRKIPSDQEVESSVQGSEQAYIIGLGAKEAFSRNPDVERIEPSLDRTVSRNSKSIAAEKDRSHVGVGPAEQGEGDISASVSAYVTPKDNETMNMDAHTTKAQLQKEKNAQKELDRELVREVRRIYEDSYGTIDSKHRQVPSPAKGESSVSKEAAALEGATETPEPAMYKILAYDPTMQSISSAETTSVVPDSSGPLTPAEVLLRLSNPAKFFPHFEPLRSQGYEIVSGSGDVLVFRKVREASPMKPEKEYSAAAKEDQSSLEHRKNVMNPIDGMTRGPIAATGDFASPTGFVNHDIPRGSEPPFKSNIDVRREEPVFSGKRNWEDNEGGRKKRGAAKTVLIGAGWLAACSYAIGVVSEYFKTGGVDGQGPKGF</sequence>
<gene>
    <name evidence="3" type="ORF">LY89DRAFT_63392</name>
</gene>
<evidence type="ECO:0000256" key="2">
    <source>
        <dbReference type="SAM" id="MobiDB-lite"/>
    </source>
</evidence>
<dbReference type="EMBL" id="KQ947415">
    <property type="protein sequence ID" value="KUJ16724.1"/>
    <property type="molecule type" value="Genomic_DNA"/>
</dbReference>
<feature type="compositionally biased region" description="Low complexity" evidence="2">
    <location>
        <begin position="286"/>
        <end position="302"/>
    </location>
</feature>
<feature type="coiled-coil region" evidence="1">
    <location>
        <begin position="877"/>
        <end position="904"/>
    </location>
</feature>
<name>A0A194X9C6_MOLSC</name>
<evidence type="ECO:0000313" key="3">
    <source>
        <dbReference type="EMBL" id="KUJ16724.1"/>
    </source>
</evidence>
<evidence type="ECO:0000313" key="4">
    <source>
        <dbReference type="Proteomes" id="UP000070700"/>
    </source>
</evidence>
<reference evidence="3 4" key="1">
    <citation type="submission" date="2015-10" db="EMBL/GenBank/DDBJ databases">
        <title>Full genome of DAOMC 229536 Phialocephala scopiformis, a fungal endophyte of spruce producing the potent anti-insectan compound rugulosin.</title>
        <authorList>
            <consortium name="DOE Joint Genome Institute"/>
            <person name="Walker A.K."/>
            <person name="Frasz S.L."/>
            <person name="Seifert K.A."/>
            <person name="Miller J.D."/>
            <person name="Mondo S.J."/>
            <person name="Labutti K."/>
            <person name="Lipzen A."/>
            <person name="Dockter R."/>
            <person name="Kennedy M."/>
            <person name="Grigoriev I.V."/>
            <person name="Spatafora J.W."/>
        </authorList>
    </citation>
    <scope>NUCLEOTIDE SEQUENCE [LARGE SCALE GENOMIC DNA]</scope>
    <source>
        <strain evidence="3 4">CBS 120377</strain>
    </source>
</reference>
<proteinExistence type="predicted"/>
<keyword evidence="4" id="KW-1185">Reference proteome</keyword>
<feature type="compositionally biased region" description="Polar residues" evidence="2">
    <location>
        <begin position="235"/>
        <end position="248"/>
    </location>
</feature>
<feature type="compositionally biased region" description="Basic and acidic residues" evidence="2">
    <location>
        <begin position="615"/>
        <end position="625"/>
    </location>
</feature>
<feature type="compositionally biased region" description="Polar residues" evidence="2">
    <location>
        <begin position="176"/>
        <end position="200"/>
    </location>
</feature>
<organism evidence="3 4">
    <name type="scientific">Mollisia scopiformis</name>
    <name type="common">Conifer needle endophyte fungus</name>
    <name type="synonym">Phialocephala scopiformis</name>
    <dbReference type="NCBI Taxonomy" id="149040"/>
    <lineage>
        <taxon>Eukaryota</taxon>
        <taxon>Fungi</taxon>
        <taxon>Dikarya</taxon>
        <taxon>Ascomycota</taxon>
        <taxon>Pezizomycotina</taxon>
        <taxon>Leotiomycetes</taxon>
        <taxon>Helotiales</taxon>
        <taxon>Mollisiaceae</taxon>
        <taxon>Mollisia</taxon>
    </lineage>
</organism>
<protein>
    <submittedName>
        <fullName evidence="3">Uncharacterized protein</fullName>
    </submittedName>
</protein>
<feature type="region of interest" description="Disordered" evidence="2">
    <location>
        <begin position="772"/>
        <end position="794"/>
    </location>
</feature>
<feature type="compositionally biased region" description="Acidic residues" evidence="2">
    <location>
        <begin position="215"/>
        <end position="224"/>
    </location>
</feature>
<dbReference type="OrthoDB" id="3946750at2759"/>
<dbReference type="RefSeq" id="XP_018071079.1">
    <property type="nucleotide sequence ID" value="XM_018211365.1"/>
</dbReference>
<feature type="region of interest" description="Disordered" evidence="2">
    <location>
        <begin position="829"/>
        <end position="856"/>
    </location>
</feature>
<feature type="compositionally biased region" description="Polar residues" evidence="2">
    <location>
        <begin position="626"/>
        <end position="638"/>
    </location>
</feature>
<dbReference type="Proteomes" id="UP000070700">
    <property type="component" value="Unassembled WGS sequence"/>
</dbReference>
<dbReference type="GeneID" id="28821091"/>